<comment type="function">
    <text evidence="1">Involved in mitochondrial migration along actin filaments.</text>
</comment>
<feature type="compositionally biased region" description="Basic and acidic residues" evidence="5">
    <location>
        <begin position="213"/>
        <end position="225"/>
    </location>
</feature>
<feature type="compositionally biased region" description="Low complexity" evidence="5">
    <location>
        <begin position="163"/>
        <end position="180"/>
    </location>
</feature>
<feature type="compositionally biased region" description="Low complexity" evidence="5">
    <location>
        <begin position="90"/>
        <end position="110"/>
    </location>
</feature>
<feature type="compositionally biased region" description="Polar residues" evidence="5">
    <location>
        <begin position="126"/>
        <end position="142"/>
    </location>
</feature>
<gene>
    <name evidence="6" type="ORF">TRICI_000610</name>
</gene>
<evidence type="ECO:0000256" key="1">
    <source>
        <dbReference type="ARBA" id="ARBA00002092"/>
    </source>
</evidence>
<name>A0A642VBV6_9ASCO</name>
<evidence type="ECO:0000256" key="3">
    <source>
        <dbReference type="ARBA" id="ARBA00006466"/>
    </source>
</evidence>
<feature type="compositionally biased region" description="Basic and acidic residues" evidence="5">
    <location>
        <begin position="416"/>
        <end position="445"/>
    </location>
</feature>
<feature type="compositionally biased region" description="Polar residues" evidence="5">
    <location>
        <begin position="944"/>
        <end position="954"/>
    </location>
</feature>
<dbReference type="InterPro" id="IPR021582">
    <property type="entry name" value="Aim21"/>
</dbReference>
<feature type="compositionally biased region" description="Polar residues" evidence="5">
    <location>
        <begin position="579"/>
        <end position="595"/>
    </location>
</feature>
<accession>A0A642VBV6</accession>
<feature type="region of interest" description="Disordered" evidence="5">
    <location>
        <begin position="821"/>
        <end position="891"/>
    </location>
</feature>
<evidence type="ECO:0000313" key="7">
    <source>
        <dbReference type="Proteomes" id="UP000761534"/>
    </source>
</evidence>
<evidence type="ECO:0000256" key="2">
    <source>
        <dbReference type="ARBA" id="ARBA00004134"/>
    </source>
</evidence>
<dbReference type="Pfam" id="PF11489">
    <property type="entry name" value="Aim21"/>
    <property type="match status" value="1"/>
</dbReference>
<feature type="compositionally biased region" description="Basic and acidic residues" evidence="5">
    <location>
        <begin position="916"/>
        <end position="929"/>
    </location>
</feature>
<sequence>MSESPTIPPRPSSRAVAVTEGQDIGFDFEESTSPSSKESTSIGSEGLGISGTPQVPARPIRGSSSTPEVPARPSIPPRPAKKTHEEPKSESGSSSPEDVVRPVPVVPQRPAAKDQSMPSVPPRPQRASSEDTSGEDTGSSASVVGREYVTSPPVVPSRPIKRPTTSGSSNSESSATGSTPSIPPRPTRALPREDSAMGSAESFSGGQPPDPRGPLRGDMRGKDVSDNGVGESSQGEKEASIEPAKGVQSGMEASIGSGEGDRDPLRGYMGPKTDAVNEIAEDQTRSGSMLSSLESDSRNLDEKDAIEEKESSMAEEKESADKVGEPEPTPVVPPRPADRVEKTPQSGSQEKDKQPSSESNEEEESMVTPVVPPKSVETEGKEEEVSTSNEMESESSATVAKDDSGVAPVVPPIPVSEEKESDIGSTEKSKDRDASPIASDAKDSVENNPEPMLEESTEPIPPVDVQEDSEKTSMEPPQPSDALHKSTAVDVDSLSAAGSTSAHGDEFSGGQPPDPRGPLRGDTADDTADTQGIISKDLDDKERKASETEKELLKTETIQSDNVEEPVPTQKESADAQDEQSISTDSKVQGATESKSIPEIPSRPSKSDNENLATETVSDPKPTPQVPSRPSKSKQPSSEDDEASTKEKSAEEPTHEPPSNPSRPSKSNTDNETHPKGLATELNSSAKQSPGSLGAVPPENKPDSRSPENKPVIPPRPTSREAGRAGSIESIGSDTDGRQSAEPELVEQLPSKTAEKAVEDEDDDIQEVKVVTKATPEVPARPTATKGGEGRPAPPPKPKKLPINSKVGALRASLFNDLNQVISAGGRRPPGVLAKDQGDPDQASEAKTLKNKEPTTTKEEEEEPKAPPAIPSTRRRAKGPQRRLPTAAKSEWSTVINDVWSLYIPASSETTAIAPDAKEEPEVLMHETDQESIQPTHPDDDADSGSNYSSANESAHQDPDQDLKNEPHPNTSHPDDVPAATADPNCGYAPTTMQEQTTQPQIETHNNQDKDKGTNNDSDNDSNQVSDNTVL</sequence>
<feature type="compositionally biased region" description="Basic and acidic residues" evidence="5">
    <location>
        <begin position="295"/>
        <end position="325"/>
    </location>
</feature>
<comment type="subcellular location">
    <subcellularLocation>
        <location evidence="2">Cytoplasm</location>
        <location evidence="2">Cytoskeleton</location>
        <location evidence="2">Actin patch</location>
    </subcellularLocation>
</comment>
<reference evidence="6" key="1">
    <citation type="journal article" date="2019" name="G3 (Bethesda)">
        <title>Genome Assemblies of Two Rare Opportunistic Yeast Pathogens: Diutina rugosa (syn. Candida rugosa) and Trichomonascus ciferrii (syn. Candida ciferrii).</title>
        <authorList>
            <person name="Mixao V."/>
            <person name="Saus E."/>
            <person name="Hansen A.P."/>
            <person name="Lass-Florl C."/>
            <person name="Gabaldon T."/>
        </authorList>
    </citation>
    <scope>NUCLEOTIDE SEQUENCE</scope>
    <source>
        <strain evidence="6">CBS 4856</strain>
    </source>
</reference>
<comment type="similarity">
    <text evidence="3">Belongs to the AIM21 family.</text>
</comment>
<feature type="compositionally biased region" description="Basic and acidic residues" evidence="5">
    <location>
        <begin position="643"/>
        <end position="655"/>
    </location>
</feature>
<dbReference type="EMBL" id="SWFS01000053">
    <property type="protein sequence ID" value="KAA8917217.1"/>
    <property type="molecule type" value="Genomic_DNA"/>
</dbReference>
<feature type="compositionally biased region" description="Low complexity" evidence="5">
    <location>
        <begin position="1015"/>
        <end position="1031"/>
    </location>
</feature>
<evidence type="ECO:0000256" key="4">
    <source>
        <dbReference type="ARBA" id="ARBA00021016"/>
    </source>
</evidence>
<dbReference type="AlphaFoldDB" id="A0A642VBV6"/>
<keyword evidence="7" id="KW-1185">Reference proteome</keyword>
<dbReference type="GO" id="GO:0030479">
    <property type="term" value="C:actin cortical patch"/>
    <property type="evidence" value="ECO:0007669"/>
    <property type="project" value="UniProtKB-SubCell"/>
</dbReference>
<feature type="region of interest" description="Disordered" evidence="5">
    <location>
        <begin position="909"/>
        <end position="1031"/>
    </location>
</feature>
<feature type="compositionally biased region" description="Pro residues" evidence="5">
    <location>
        <begin position="1"/>
        <end position="11"/>
    </location>
</feature>
<dbReference type="Proteomes" id="UP000761534">
    <property type="component" value="Unassembled WGS sequence"/>
</dbReference>
<feature type="compositionally biased region" description="Basic and acidic residues" evidence="5">
    <location>
        <begin position="955"/>
        <end position="967"/>
    </location>
</feature>
<feature type="compositionally biased region" description="Low complexity" evidence="5">
    <location>
        <begin position="990"/>
        <end position="1004"/>
    </location>
</feature>
<proteinExistence type="inferred from homology"/>
<evidence type="ECO:0000313" key="6">
    <source>
        <dbReference type="EMBL" id="KAA8917217.1"/>
    </source>
</evidence>
<feature type="region of interest" description="Disordered" evidence="5">
    <location>
        <begin position="1"/>
        <end position="805"/>
    </location>
</feature>
<evidence type="ECO:0000256" key="5">
    <source>
        <dbReference type="SAM" id="MobiDB-lite"/>
    </source>
</evidence>
<feature type="compositionally biased region" description="Polar residues" evidence="5">
    <location>
        <begin position="681"/>
        <end position="691"/>
    </location>
</feature>
<feature type="compositionally biased region" description="Basic and acidic residues" evidence="5">
    <location>
        <begin position="536"/>
        <end position="554"/>
    </location>
</feature>
<dbReference type="VEuPathDB" id="FungiDB:TRICI_000610"/>
<protein>
    <recommendedName>
        <fullName evidence="4">Altered inheritance of mitochondria protein 21</fullName>
    </recommendedName>
</protein>
<feature type="compositionally biased region" description="Low complexity" evidence="5">
    <location>
        <begin position="31"/>
        <end position="44"/>
    </location>
</feature>
<feature type="compositionally biased region" description="Polar residues" evidence="5">
    <location>
        <begin position="386"/>
        <end position="398"/>
    </location>
</feature>
<organism evidence="6 7">
    <name type="scientific">Trichomonascus ciferrii</name>
    <dbReference type="NCBI Taxonomy" id="44093"/>
    <lineage>
        <taxon>Eukaryota</taxon>
        <taxon>Fungi</taxon>
        <taxon>Dikarya</taxon>
        <taxon>Ascomycota</taxon>
        <taxon>Saccharomycotina</taxon>
        <taxon>Dipodascomycetes</taxon>
        <taxon>Dipodascales</taxon>
        <taxon>Trichomonascaceae</taxon>
        <taxon>Trichomonascus</taxon>
        <taxon>Trichomonascus ciferrii complex</taxon>
    </lineage>
</organism>
<feature type="compositionally biased region" description="Basic and acidic residues" evidence="5">
    <location>
        <begin position="847"/>
        <end position="858"/>
    </location>
</feature>
<comment type="caution">
    <text evidence="6">The sequence shown here is derived from an EMBL/GenBank/DDBJ whole genome shotgun (WGS) entry which is preliminary data.</text>
</comment>